<proteinExistence type="predicted"/>
<organism evidence="1 2">
    <name type="scientific">Aeribacillus pallidus</name>
    <dbReference type="NCBI Taxonomy" id="33936"/>
    <lineage>
        <taxon>Bacteria</taxon>
        <taxon>Bacillati</taxon>
        <taxon>Bacillota</taxon>
        <taxon>Bacilli</taxon>
        <taxon>Bacillales</taxon>
        <taxon>Bacillaceae</taxon>
        <taxon>Aeribacillus</taxon>
    </lineage>
</organism>
<sequence length="213" mass="23662">MPIEVARQLIEEEAKVIDSGPEIITIYEPKDVKPGQISTMGTIASSTLKLGGTVYKVTSDRSKEDKFYIYGNFQWLKTPSFHLVDKMTIGFPSNSGLYLPTSGGTVKQHQHRYSQDPQGNGRSIDYSIKYSPSNWEPSAGVAGSYDLKPSTSHTKYKGTLVNMYMFLNQKMLKMEYGHQRIAGTPSISVYPAGLSITSTPKTDTKSYAFTLSY</sequence>
<dbReference type="KEGG" id="apak:AP3564_12200"/>
<dbReference type="AlphaFoldDB" id="A0A223E6L4"/>
<evidence type="ECO:0000313" key="1">
    <source>
        <dbReference type="EMBL" id="ASS90879.1"/>
    </source>
</evidence>
<reference evidence="1 2" key="1">
    <citation type="submission" date="2016-10" db="EMBL/GenBank/DDBJ databases">
        <title>The whole genome sequencing and assembly of Aeribacillus pallidus KCTC3564 strain.</title>
        <authorList>
            <person name="Lee Y.-J."/>
            <person name="Park M.-K."/>
            <person name="Yi H."/>
            <person name="Bahn Y.-S."/>
            <person name="Kim J.F."/>
            <person name="Lee D.-W."/>
        </authorList>
    </citation>
    <scope>NUCLEOTIDE SEQUENCE [LARGE SCALE GENOMIC DNA]</scope>
    <source>
        <strain evidence="1 2">KCTC3564</strain>
    </source>
</reference>
<protein>
    <submittedName>
        <fullName evidence="1">Uncharacterized protein</fullName>
    </submittedName>
</protein>
<accession>A0A223E6L4</accession>
<name>A0A223E6L4_9BACI</name>
<dbReference type="EMBL" id="CP017703">
    <property type="protein sequence ID" value="ASS90879.1"/>
    <property type="molecule type" value="Genomic_DNA"/>
</dbReference>
<evidence type="ECO:0000313" key="2">
    <source>
        <dbReference type="Proteomes" id="UP000214606"/>
    </source>
</evidence>
<dbReference type="Proteomes" id="UP000214606">
    <property type="component" value="Chromosome"/>
</dbReference>
<gene>
    <name evidence="1" type="ORF">AP3564_12200</name>
</gene>